<comment type="subcellular location">
    <subcellularLocation>
        <location evidence="1">Cell membrane</location>
        <topology evidence="1">Multi-pass membrane protein</topology>
    </subcellularLocation>
</comment>
<evidence type="ECO:0000256" key="6">
    <source>
        <dbReference type="ARBA" id="ARBA00023136"/>
    </source>
</evidence>
<evidence type="ECO:0000256" key="2">
    <source>
        <dbReference type="ARBA" id="ARBA00010792"/>
    </source>
</evidence>
<proteinExistence type="inferred from homology"/>
<dbReference type="RefSeq" id="WP_097319058.1">
    <property type="nucleotide sequence ID" value="NZ_OBDY01000002.1"/>
</dbReference>
<evidence type="ECO:0000256" key="5">
    <source>
        <dbReference type="ARBA" id="ARBA00022989"/>
    </source>
</evidence>
<evidence type="ECO:0000256" key="3">
    <source>
        <dbReference type="ARBA" id="ARBA00022475"/>
    </source>
</evidence>
<dbReference type="PANTHER" id="PTHR42709">
    <property type="entry name" value="ALKALINE PHOSPHATASE LIKE PROTEIN"/>
    <property type="match status" value="1"/>
</dbReference>
<keyword evidence="3" id="KW-1003">Cell membrane</keyword>
<evidence type="ECO:0000313" key="10">
    <source>
        <dbReference type="Proteomes" id="UP000219612"/>
    </source>
</evidence>
<feature type="transmembrane region" description="Helical" evidence="7">
    <location>
        <begin position="21"/>
        <end position="39"/>
    </location>
</feature>
<organism evidence="9 10">
    <name type="scientific">Paractinoplanes atraurantiacus</name>
    <dbReference type="NCBI Taxonomy" id="1036182"/>
    <lineage>
        <taxon>Bacteria</taxon>
        <taxon>Bacillati</taxon>
        <taxon>Actinomycetota</taxon>
        <taxon>Actinomycetes</taxon>
        <taxon>Micromonosporales</taxon>
        <taxon>Micromonosporaceae</taxon>
        <taxon>Paractinoplanes</taxon>
    </lineage>
</organism>
<keyword evidence="4 7" id="KW-0812">Transmembrane</keyword>
<feature type="transmembrane region" description="Helical" evidence="7">
    <location>
        <begin position="59"/>
        <end position="81"/>
    </location>
</feature>
<evidence type="ECO:0000259" key="8">
    <source>
        <dbReference type="Pfam" id="PF09335"/>
    </source>
</evidence>
<dbReference type="AlphaFoldDB" id="A0A285GNZ5"/>
<dbReference type="InterPro" id="IPR051311">
    <property type="entry name" value="DedA_domain"/>
</dbReference>
<dbReference type="Proteomes" id="UP000219612">
    <property type="component" value="Unassembled WGS sequence"/>
</dbReference>
<dbReference type="OrthoDB" id="9813426at2"/>
<feature type="transmembrane region" description="Helical" evidence="7">
    <location>
        <begin position="179"/>
        <end position="200"/>
    </location>
</feature>
<reference evidence="9 10" key="1">
    <citation type="submission" date="2017-09" db="EMBL/GenBank/DDBJ databases">
        <authorList>
            <person name="Ehlers B."/>
            <person name="Leendertz F.H."/>
        </authorList>
    </citation>
    <scope>NUCLEOTIDE SEQUENCE [LARGE SCALE GENOMIC DNA]</scope>
    <source>
        <strain evidence="9 10">CGMCC 4.6857</strain>
    </source>
</reference>
<keyword evidence="10" id="KW-1185">Reference proteome</keyword>
<feature type="transmembrane region" description="Helical" evidence="7">
    <location>
        <begin position="145"/>
        <end position="167"/>
    </location>
</feature>
<evidence type="ECO:0000256" key="7">
    <source>
        <dbReference type="SAM" id="Phobius"/>
    </source>
</evidence>
<sequence>MHSDAGLPPLLRDLAPILDDWGYLALFVIIFVESFGLPTPGQTLMVAAAIYSHWGQLDVWMVAAIAFVAAVLGDNVGYWMGARGGRRAVHRWGRYVFLTPPRFAKLEAFFARRGSHVVVLARFFDGLRQFNGVLAGITAMPWRRFLLHNTIGAALWVGVWVCAAYFFGSQLVRILTLPWWVIALGVAGAGIAVWLGARVLRRPAST</sequence>
<dbReference type="InterPro" id="IPR032816">
    <property type="entry name" value="VTT_dom"/>
</dbReference>
<dbReference type="GO" id="GO:0005886">
    <property type="term" value="C:plasma membrane"/>
    <property type="evidence" value="ECO:0007669"/>
    <property type="project" value="UniProtKB-SubCell"/>
</dbReference>
<dbReference type="PANTHER" id="PTHR42709:SF6">
    <property type="entry name" value="UNDECAPRENYL PHOSPHATE TRANSPORTER A"/>
    <property type="match status" value="1"/>
</dbReference>
<dbReference type="Pfam" id="PF09335">
    <property type="entry name" value="VTT_dom"/>
    <property type="match status" value="1"/>
</dbReference>
<keyword evidence="5 7" id="KW-1133">Transmembrane helix</keyword>
<comment type="similarity">
    <text evidence="2">Belongs to the DedA family.</text>
</comment>
<feature type="domain" description="VTT" evidence="8">
    <location>
        <begin position="40"/>
        <end position="164"/>
    </location>
</feature>
<gene>
    <name evidence="9" type="ORF">SAMN05421748_102309</name>
</gene>
<evidence type="ECO:0000313" key="9">
    <source>
        <dbReference type="EMBL" id="SNY25289.1"/>
    </source>
</evidence>
<protein>
    <submittedName>
        <fullName evidence="9">Membrane protein DedA, SNARE-associated domain</fullName>
    </submittedName>
</protein>
<evidence type="ECO:0000256" key="4">
    <source>
        <dbReference type="ARBA" id="ARBA00022692"/>
    </source>
</evidence>
<dbReference type="EMBL" id="OBDY01000002">
    <property type="protein sequence ID" value="SNY25289.1"/>
    <property type="molecule type" value="Genomic_DNA"/>
</dbReference>
<name>A0A285GNZ5_9ACTN</name>
<evidence type="ECO:0000256" key="1">
    <source>
        <dbReference type="ARBA" id="ARBA00004651"/>
    </source>
</evidence>
<keyword evidence="6 7" id="KW-0472">Membrane</keyword>
<accession>A0A285GNZ5</accession>